<evidence type="ECO:0000259" key="2">
    <source>
        <dbReference type="PROSITE" id="PS50004"/>
    </source>
</evidence>
<keyword evidence="4" id="KW-1185">Reference proteome</keyword>
<dbReference type="AlphaFoldDB" id="A0AAV2YJH4"/>
<protein>
    <recommendedName>
        <fullName evidence="2">C2 domain-containing protein</fullName>
    </recommendedName>
</protein>
<sequence length="691" mass="76080">MLLPFAADDARHRHTFLVHVHFGQSLQALLPLNSPPPNTFVVATVGEFARSRAVECHAVAMSEWLEPYERQYSPFAATRIVDKSFAPCWNELLVLPEPSGTTTTPSNDGDATCALSPTLALKLEVIVRDQSQQEDSLLASMIIPLSQMVQQPSPLAIRLLSTSEADGAPTIFISISHSPVVANAPLDRLELLVQSFVPSKEMDESKTDEDSEQFTVVISFGSPTHPPAPEALSKLISAFRAVGHGEENSLNTIGPRVVGVTPSCQWRRDGSSLWFPLILAIDATSIEDLYLWFFHNSKLVGHGSLPQLEVAGLLSANLQTGAKSAPVAIRILSDTQEPAAHDGLASWQEFISSRLERRVVCTNRRNFKRPRQPEWMGAIIRGLNRCPIASLCDEGGVSGVVVGLFAEEKQATDAATVGLAPLVTEPTNPTPAVLELLQAQVQTLQRDATMKNKLIERLQNDVDARSNAIKMCGQDLVALRRELRQKDEQIDQLTARVREFEQRESQLMAELLEPGGAVGLRTDSAASHRLSLLLIKYKELERKHDAAVRKAEGSAEAVREKELLQGRYNELEQAHMEQATQLQRLQREKQLLKGLKQTIQLQEQVIGKFESTVGTRTASNQALSAPATVVPPAVVSFVTQRDRVEGSDEQLAVRVRVLEDQLKRNAMQAAGEISALKMRILELEAQSNPHF</sequence>
<feature type="coiled-coil region" evidence="1">
    <location>
        <begin position="441"/>
        <end position="605"/>
    </location>
</feature>
<proteinExistence type="predicted"/>
<accession>A0AAV2YJH4</accession>
<dbReference type="InterPro" id="IPR035892">
    <property type="entry name" value="C2_domain_sf"/>
</dbReference>
<dbReference type="InterPro" id="IPR000008">
    <property type="entry name" value="C2_dom"/>
</dbReference>
<name>A0AAV2YJH4_9STRA</name>
<dbReference type="Proteomes" id="UP001146120">
    <property type="component" value="Unassembled WGS sequence"/>
</dbReference>
<evidence type="ECO:0000313" key="4">
    <source>
        <dbReference type="Proteomes" id="UP001146120"/>
    </source>
</evidence>
<gene>
    <name evidence="3" type="ORF">N0F65_011573</name>
</gene>
<feature type="domain" description="C2" evidence="2">
    <location>
        <begin position="1"/>
        <end position="159"/>
    </location>
</feature>
<keyword evidence="1" id="KW-0175">Coiled coil</keyword>
<dbReference type="PROSITE" id="PS50004">
    <property type="entry name" value="C2"/>
    <property type="match status" value="1"/>
</dbReference>
<dbReference type="EMBL" id="DAKRPA010000235">
    <property type="protein sequence ID" value="DAZ94757.1"/>
    <property type="molecule type" value="Genomic_DNA"/>
</dbReference>
<organism evidence="3 4">
    <name type="scientific">Lagenidium giganteum</name>
    <dbReference type="NCBI Taxonomy" id="4803"/>
    <lineage>
        <taxon>Eukaryota</taxon>
        <taxon>Sar</taxon>
        <taxon>Stramenopiles</taxon>
        <taxon>Oomycota</taxon>
        <taxon>Peronosporomycetes</taxon>
        <taxon>Pythiales</taxon>
        <taxon>Pythiaceae</taxon>
    </lineage>
</organism>
<evidence type="ECO:0000256" key="1">
    <source>
        <dbReference type="SAM" id="Coils"/>
    </source>
</evidence>
<evidence type="ECO:0000313" key="3">
    <source>
        <dbReference type="EMBL" id="DAZ94757.1"/>
    </source>
</evidence>
<reference evidence="3" key="2">
    <citation type="journal article" date="2023" name="Microbiol Resour">
        <title>Decontamination and Annotation of the Draft Genome Sequence of the Oomycete Lagenidium giganteum ARSEF 373.</title>
        <authorList>
            <person name="Morgan W.R."/>
            <person name="Tartar A."/>
        </authorList>
    </citation>
    <scope>NUCLEOTIDE SEQUENCE</scope>
    <source>
        <strain evidence="3">ARSEF 373</strain>
    </source>
</reference>
<comment type="caution">
    <text evidence="3">The sequence shown here is derived from an EMBL/GenBank/DDBJ whole genome shotgun (WGS) entry which is preliminary data.</text>
</comment>
<reference evidence="3" key="1">
    <citation type="submission" date="2022-11" db="EMBL/GenBank/DDBJ databases">
        <authorList>
            <person name="Morgan W.R."/>
            <person name="Tartar A."/>
        </authorList>
    </citation>
    <scope>NUCLEOTIDE SEQUENCE</scope>
    <source>
        <strain evidence="3">ARSEF 373</strain>
    </source>
</reference>
<dbReference type="SUPFAM" id="SSF49562">
    <property type="entry name" value="C2 domain (Calcium/lipid-binding domain, CaLB)"/>
    <property type="match status" value="1"/>
</dbReference>